<organism evidence="1 2">
    <name type="scientific">Hibiscus sabdariffa</name>
    <name type="common">roselle</name>
    <dbReference type="NCBI Taxonomy" id="183260"/>
    <lineage>
        <taxon>Eukaryota</taxon>
        <taxon>Viridiplantae</taxon>
        <taxon>Streptophyta</taxon>
        <taxon>Embryophyta</taxon>
        <taxon>Tracheophyta</taxon>
        <taxon>Spermatophyta</taxon>
        <taxon>Magnoliopsida</taxon>
        <taxon>eudicotyledons</taxon>
        <taxon>Gunneridae</taxon>
        <taxon>Pentapetalae</taxon>
        <taxon>rosids</taxon>
        <taxon>malvids</taxon>
        <taxon>Malvales</taxon>
        <taxon>Malvaceae</taxon>
        <taxon>Malvoideae</taxon>
        <taxon>Hibiscus</taxon>
    </lineage>
</organism>
<dbReference type="EMBL" id="JBBPBM010000004">
    <property type="protein sequence ID" value="KAK8589547.1"/>
    <property type="molecule type" value="Genomic_DNA"/>
</dbReference>
<evidence type="ECO:0000313" key="2">
    <source>
        <dbReference type="Proteomes" id="UP001472677"/>
    </source>
</evidence>
<gene>
    <name evidence="1" type="ORF">V6N12_023941</name>
</gene>
<keyword evidence="2" id="KW-1185">Reference proteome</keyword>
<reference evidence="1 2" key="1">
    <citation type="journal article" date="2024" name="G3 (Bethesda)">
        <title>Genome assembly of Hibiscus sabdariffa L. provides insights into metabolisms of medicinal natural products.</title>
        <authorList>
            <person name="Kim T."/>
        </authorList>
    </citation>
    <scope>NUCLEOTIDE SEQUENCE [LARGE SCALE GENOMIC DNA]</scope>
    <source>
        <strain evidence="1">TK-2024</strain>
        <tissue evidence="1">Old leaves</tissue>
    </source>
</reference>
<name>A0ABR2FZB3_9ROSI</name>
<protein>
    <submittedName>
        <fullName evidence="1">Uncharacterized protein</fullName>
    </submittedName>
</protein>
<evidence type="ECO:0000313" key="1">
    <source>
        <dbReference type="EMBL" id="KAK8589547.1"/>
    </source>
</evidence>
<comment type="caution">
    <text evidence="1">The sequence shown here is derived from an EMBL/GenBank/DDBJ whole genome shotgun (WGS) entry which is preliminary data.</text>
</comment>
<sequence length="78" mass="8862">MKSEFVALEKSGEEAEWLRNFLEDILERPKLVPTMYIHCDDQTEFGRAHSFICNGANVHDVSNANVRTGRVLRGLADI</sequence>
<proteinExistence type="predicted"/>
<dbReference type="Proteomes" id="UP001472677">
    <property type="component" value="Unassembled WGS sequence"/>
</dbReference>
<accession>A0ABR2FZB3</accession>